<sequence>MGKRKVFTKTDLSVPQVEHSRDIAGNVVILPEAIPPTNTLVKFGRNASNSRNFDFARWYGVDIDPVTYACQRQIERFLSGQEGAIAGSTVASYCRSGLRFFLDYCVLQAKAFGRALALADVDRYLIDGFLGHIAGLGVATTCQKSFYSKTKPVLLALGRRGLIPLVNTGDMATFPRNPFPNCNRKTKGESALCKHERQAFTVALRQAIKPIWADDEPLTSELLAFALLVVALHTGRNTTPLLEMDRDCLRPHPKDNTVFLVLWKRRGYNSSKVALRAESEAERLLESTPSVRTNVERLIRRVMALTEPLDAVAPGDLKGRVWLYRMHTGKGVGQVTALSAETLAWATSRLVANYDLIDSDGGPLRVNISRLRKTFANRIFELTDSDLVTTAAALGNSPQVADRNYLSPDEDARRNWQFMGEVLVQELQTRTIGATHKDTPVGRCADPVNGQYAPKREGATCMNFMNCLRCKHYAVTAEDLYKLFSFYFRVLAERSRMDKRRWTREYAHIPRLIDHYIVAEGLRRGTFKGAAVEAARERARTLPHPYWSVDLIDSLEVFA</sequence>
<dbReference type="Proteomes" id="UP001239418">
    <property type="component" value="Chromosome"/>
</dbReference>
<dbReference type="RefSeq" id="WP_305446636.1">
    <property type="nucleotide sequence ID" value="NZ_CP117454.1"/>
</dbReference>
<name>A0ABY9ESH1_9PSED</name>
<organism evidence="1 2">
    <name type="scientific">Pseudomonas cucumis</name>
    <dbReference type="NCBI Taxonomy" id="2954082"/>
    <lineage>
        <taxon>Bacteria</taxon>
        <taxon>Pseudomonadati</taxon>
        <taxon>Pseudomonadota</taxon>
        <taxon>Gammaproteobacteria</taxon>
        <taxon>Pseudomonadales</taxon>
        <taxon>Pseudomonadaceae</taxon>
        <taxon>Pseudomonas</taxon>
    </lineage>
</organism>
<dbReference type="EMBL" id="CP117454">
    <property type="protein sequence ID" value="WLG83686.1"/>
    <property type="molecule type" value="Genomic_DNA"/>
</dbReference>
<proteinExistence type="predicted"/>
<evidence type="ECO:0000313" key="2">
    <source>
        <dbReference type="Proteomes" id="UP001239418"/>
    </source>
</evidence>
<protein>
    <recommendedName>
        <fullName evidence="3">Core-binding (CB) domain-containing protein</fullName>
    </recommendedName>
</protein>
<evidence type="ECO:0000313" key="1">
    <source>
        <dbReference type="EMBL" id="WLG83686.1"/>
    </source>
</evidence>
<accession>A0ABY9ESH1</accession>
<evidence type="ECO:0008006" key="3">
    <source>
        <dbReference type="Google" id="ProtNLM"/>
    </source>
</evidence>
<keyword evidence="2" id="KW-1185">Reference proteome</keyword>
<gene>
    <name evidence="1" type="ORF">PSH97_21675</name>
</gene>
<reference evidence="1 2" key="1">
    <citation type="submission" date="2023-02" db="EMBL/GenBank/DDBJ databases">
        <title>Evolution of Hrp T3SS in non-pathogenic Pseudomonas fluorescens.</title>
        <authorList>
            <person name="Liao K."/>
            <person name="Wei H."/>
            <person name="Gu Y."/>
        </authorList>
    </citation>
    <scope>NUCLEOTIDE SEQUENCE [LARGE SCALE GENOMIC DNA]</scope>
    <source>
        <strain evidence="1 2">FP1935</strain>
    </source>
</reference>